<dbReference type="Proteomes" id="UP001060215">
    <property type="component" value="Chromosome 9"/>
</dbReference>
<dbReference type="EMBL" id="CM045766">
    <property type="protein sequence ID" value="KAI8002319.1"/>
    <property type="molecule type" value="Genomic_DNA"/>
</dbReference>
<name>A0ACC0GNZ1_9ERIC</name>
<gene>
    <name evidence="1" type="ORF">LOK49_LG08G01112</name>
</gene>
<evidence type="ECO:0000313" key="2">
    <source>
        <dbReference type="Proteomes" id="UP001060215"/>
    </source>
</evidence>
<proteinExistence type="predicted"/>
<keyword evidence="2" id="KW-1185">Reference proteome</keyword>
<reference evidence="1 2" key="1">
    <citation type="journal article" date="2022" name="Plant J.">
        <title>Chromosome-level genome of Camellia lanceoleosa provides a valuable resource for understanding genome evolution and self-incompatibility.</title>
        <authorList>
            <person name="Gong W."/>
            <person name="Xiao S."/>
            <person name="Wang L."/>
            <person name="Liao Z."/>
            <person name="Chang Y."/>
            <person name="Mo W."/>
            <person name="Hu G."/>
            <person name="Li W."/>
            <person name="Zhao G."/>
            <person name="Zhu H."/>
            <person name="Hu X."/>
            <person name="Ji K."/>
            <person name="Xiang X."/>
            <person name="Song Q."/>
            <person name="Yuan D."/>
            <person name="Jin S."/>
            <person name="Zhang L."/>
        </authorList>
    </citation>
    <scope>NUCLEOTIDE SEQUENCE [LARGE SCALE GENOMIC DNA]</scope>
    <source>
        <strain evidence="1">SQ_2022a</strain>
    </source>
</reference>
<evidence type="ECO:0000313" key="1">
    <source>
        <dbReference type="EMBL" id="KAI8002319.1"/>
    </source>
</evidence>
<comment type="caution">
    <text evidence="1">The sequence shown here is derived from an EMBL/GenBank/DDBJ whole genome shotgun (WGS) entry which is preliminary data.</text>
</comment>
<sequence length="290" mass="32715">MWTLQSITEPLQQHLEDVFNIFEFLYGQLNVDMRRCLLYATLFPEGYEIYNDYLVEGWKVQGFIHDVQGGNEILDIRDTGIHSLPIEIGQLKNLKCFRVSFPYNNAIADSPKNNILHCWKHKKLSVMISPDLIKKLHQLKELTIIVDPRDQSWKGIKDNIAKEVASLKHLTTLCFNFPGEASPSVYRTPPEASPSVNGHGIIFSQPLDYEYDIPLANLNHNHNHNNGEIQETSSSNSMTATARPLPPSDPSPLTWFSTVTHHSRLSVKKSQPTNPSALSPSTITNNGTNS</sequence>
<organism evidence="1 2">
    <name type="scientific">Camellia lanceoleosa</name>
    <dbReference type="NCBI Taxonomy" id="1840588"/>
    <lineage>
        <taxon>Eukaryota</taxon>
        <taxon>Viridiplantae</taxon>
        <taxon>Streptophyta</taxon>
        <taxon>Embryophyta</taxon>
        <taxon>Tracheophyta</taxon>
        <taxon>Spermatophyta</taxon>
        <taxon>Magnoliopsida</taxon>
        <taxon>eudicotyledons</taxon>
        <taxon>Gunneridae</taxon>
        <taxon>Pentapetalae</taxon>
        <taxon>asterids</taxon>
        <taxon>Ericales</taxon>
        <taxon>Theaceae</taxon>
        <taxon>Camellia</taxon>
    </lineage>
</organism>
<protein>
    <submittedName>
        <fullName evidence="1">Disease resistance protein</fullName>
    </submittedName>
</protein>
<accession>A0ACC0GNZ1</accession>